<protein>
    <recommendedName>
        <fullName evidence="4">Chromatin elongation factor SPT5</fullName>
    </recommendedName>
</protein>
<feature type="compositionally biased region" description="Acidic residues" evidence="1">
    <location>
        <begin position="96"/>
        <end position="112"/>
    </location>
</feature>
<keyword evidence="3" id="KW-1185">Reference proteome</keyword>
<evidence type="ECO:0008006" key="4">
    <source>
        <dbReference type="Google" id="ProtNLM"/>
    </source>
</evidence>
<organism evidence="2 3">
    <name type="scientific">Gymnopus androsaceus JB14</name>
    <dbReference type="NCBI Taxonomy" id="1447944"/>
    <lineage>
        <taxon>Eukaryota</taxon>
        <taxon>Fungi</taxon>
        <taxon>Dikarya</taxon>
        <taxon>Basidiomycota</taxon>
        <taxon>Agaricomycotina</taxon>
        <taxon>Agaricomycetes</taxon>
        <taxon>Agaricomycetidae</taxon>
        <taxon>Agaricales</taxon>
        <taxon>Marasmiineae</taxon>
        <taxon>Omphalotaceae</taxon>
        <taxon>Gymnopus</taxon>
    </lineage>
</organism>
<name>A0A6A4GS86_9AGAR</name>
<feature type="region of interest" description="Disordered" evidence="1">
    <location>
        <begin position="96"/>
        <end position="132"/>
    </location>
</feature>
<feature type="compositionally biased region" description="Polar residues" evidence="1">
    <location>
        <begin position="175"/>
        <end position="186"/>
    </location>
</feature>
<accession>A0A6A4GS86</accession>
<sequence length="1416" mass="160453">MRVGDTPSAQRLGYVINSLGARRITDSAALCNLFSVSLELPRTVPVLPRLHVAPLNEAGECVADRLFFSYLRYMAHPSRNQTNDLVRAFISAEADEDSISDGEDSNEEMELDLSERKRQAAQSTPLPSAKQPSRLDLLLERLNAEIEARTDHLSTLPHPSEFLPKSPRKKRRIVRSQSPETPSFLSANPVDAGASWDAAFAANPGSKQEFIDGLQLGRELDEILAHYTQSHSQPDGPTSNLSPSSTMDEEEEEDRRYEWNRFRSWVNVVTGQTAELFQYGIYYVRCRKGREAEIVEQICHDIENGKVNRDILRNASLAALPGGVYIQARSMLPGNHILASYLRMIDGFIYPNTPLTVHPGWNRESLYPAAHYKVPFIADSTTLQFPKHQLVVGLNANKGWFHERHADPFRVGAWVMATRGRYKGDYGLVVEDDYGEIDSTERMVLFIPRIRIPNFRPNAESAAAEPPKKVKSSRRPSPVHLVGAGAILQLANKFKCKLKVECIEHCNKPDTCAHQEINRKRVTFQGQTTRGGLALTVQNISRLKLAETLPDDLVMSFSKVDSADILKTWMPPPSSWSFECGEEVAAVPFDGGTLALEFAQEVFCELNIEDASQREGKLLEILPLYCRVEFVGQRERAVPYHFLRKKMRVGDTVQLLAGVRPIKEITRTPVENTVVNMIRSEVVPLCGKQGLVVAVSDRTVDVWIPEIATTLPLHPNTLRNLSLNTIAVPFIPWPPFAKFHIGNNEQAIPTNPLNLVLNQSQELDTVSSSAEPGLSRLPYFTGKSPWEDILVTPIGRLQRKGYRGWVKEVKQDEKRISGIAVLIEYQTSNMTDSPREWFDYDVLRRCDNHRFIHDDYMGEQRAKTQLKGVTYYDFKEGYVPKYTLEEEKEAYVLQKERSKAEECQHQMHQRHIYVNEILAQSDKTRSQWINERQELLRQAGVDLIRDETTGLYYLADSMITDASSQTPNPYINDSRHESIDLSRASSPTPLPSVSNHWLLDPRIREGLGDNDLLLAFKGEKKDRRVCLRVINGLTEAYSAIGHKRPIQVQDLVEDFRSYGVTKPFKAAGLYLVCEGDHIGKLVRRASEYYGNNGALYKDPLWTVQVVSVVKENGKFVETIMMDYPRFHLRGASLAEVHESRERRTSGPPSLKLHHNGDLPFALALEPLSAMSLQRSKTARTHSSNTVFPYNQLGRKVIPVAQKRVAERTLATGNKSCQPLTMKSVYKPLSPLPLSIIPTPIAHSEDIWPDDPPYLNDRVDDALLPSWGYVSDLTTDTPAATDDYFRFLLRLARCCDPEVTNWVLRRMDFELEALARLPDADCPAFEGDYSPDRKELNIWLRMHDKDGLHAIHQNTIALLRSAIDDFPEYEILRYGQLFGDNLRIKHMESCMSLEASLRRQNHLAQRVRDAKEKNVVV</sequence>
<evidence type="ECO:0000256" key="1">
    <source>
        <dbReference type="SAM" id="MobiDB-lite"/>
    </source>
</evidence>
<feature type="region of interest" description="Disordered" evidence="1">
    <location>
        <begin position="151"/>
        <end position="189"/>
    </location>
</feature>
<reference evidence="2" key="1">
    <citation type="journal article" date="2019" name="Environ. Microbiol.">
        <title>Fungal ecological strategies reflected in gene transcription - a case study of two litter decomposers.</title>
        <authorList>
            <person name="Barbi F."/>
            <person name="Kohler A."/>
            <person name="Barry K."/>
            <person name="Baskaran P."/>
            <person name="Daum C."/>
            <person name="Fauchery L."/>
            <person name="Ihrmark K."/>
            <person name="Kuo A."/>
            <person name="LaButti K."/>
            <person name="Lipzen A."/>
            <person name="Morin E."/>
            <person name="Grigoriev I.V."/>
            <person name="Henrissat B."/>
            <person name="Lindahl B."/>
            <person name="Martin F."/>
        </authorList>
    </citation>
    <scope>NUCLEOTIDE SEQUENCE</scope>
    <source>
        <strain evidence="2">JB14</strain>
    </source>
</reference>
<dbReference type="EMBL" id="ML769762">
    <property type="protein sequence ID" value="KAE9388085.1"/>
    <property type="molecule type" value="Genomic_DNA"/>
</dbReference>
<evidence type="ECO:0000313" key="2">
    <source>
        <dbReference type="EMBL" id="KAE9388085.1"/>
    </source>
</evidence>
<gene>
    <name evidence="2" type="ORF">BT96DRAFT_947862</name>
</gene>
<dbReference type="Proteomes" id="UP000799118">
    <property type="component" value="Unassembled WGS sequence"/>
</dbReference>
<evidence type="ECO:0000313" key="3">
    <source>
        <dbReference type="Proteomes" id="UP000799118"/>
    </source>
</evidence>
<feature type="compositionally biased region" description="Polar residues" evidence="1">
    <location>
        <begin position="228"/>
        <end position="246"/>
    </location>
</feature>
<proteinExistence type="predicted"/>
<feature type="region of interest" description="Disordered" evidence="1">
    <location>
        <begin position="228"/>
        <end position="253"/>
    </location>
</feature>
<dbReference type="OrthoDB" id="3048815at2759"/>